<keyword evidence="2" id="KW-1185">Reference proteome</keyword>
<dbReference type="EMBL" id="CAMAPC010000011">
    <property type="protein sequence ID" value="CAH9061704.1"/>
    <property type="molecule type" value="Genomic_DNA"/>
</dbReference>
<dbReference type="AlphaFoldDB" id="A0A9W4W5K9"/>
<comment type="caution">
    <text evidence="1">The sequence shown here is derived from an EMBL/GenBank/DDBJ whole genome shotgun (WGS) entry which is preliminary data.</text>
</comment>
<protein>
    <submittedName>
        <fullName evidence="1">Uncharacterized protein</fullName>
    </submittedName>
</protein>
<evidence type="ECO:0000313" key="2">
    <source>
        <dbReference type="Proteomes" id="UP001152467"/>
    </source>
</evidence>
<dbReference type="RefSeq" id="WP_261626669.1">
    <property type="nucleotide sequence ID" value="NZ_CAMAPC010000011.1"/>
</dbReference>
<sequence length="119" mass="13770">MHAKHDPVKMVALKLTTLSWIDREWLLRQLNPTVSRQVKSAYKALNQIGIENPKELLAQFSTEHEPVDIEIEQLPSEVYAYLQRVKANEQLVTPSIRKLLDEHLSMNRSAHNTCLKEGR</sequence>
<reference evidence="1" key="1">
    <citation type="submission" date="2022-07" db="EMBL/GenBank/DDBJ databases">
        <authorList>
            <person name="Criscuolo A."/>
        </authorList>
    </citation>
    <scope>NUCLEOTIDE SEQUENCE</scope>
    <source>
        <strain evidence="1">CIP111854</strain>
    </source>
</reference>
<name>A0A9W4W5K9_9GAMM</name>
<gene>
    <name evidence="1" type="ORF">PSECIP111854_02865</name>
</gene>
<evidence type="ECO:0000313" key="1">
    <source>
        <dbReference type="EMBL" id="CAH9061704.1"/>
    </source>
</evidence>
<proteinExistence type="predicted"/>
<dbReference type="Proteomes" id="UP001152467">
    <property type="component" value="Unassembled WGS sequence"/>
</dbReference>
<organism evidence="1 2">
    <name type="scientific">Pseudoalteromonas holothuriae</name>
    <dbReference type="NCBI Taxonomy" id="2963714"/>
    <lineage>
        <taxon>Bacteria</taxon>
        <taxon>Pseudomonadati</taxon>
        <taxon>Pseudomonadota</taxon>
        <taxon>Gammaproteobacteria</taxon>
        <taxon>Alteromonadales</taxon>
        <taxon>Pseudoalteromonadaceae</taxon>
        <taxon>Pseudoalteromonas</taxon>
    </lineage>
</organism>
<accession>A0A9W4W5K9</accession>